<feature type="transmembrane region" description="Helical" evidence="14">
    <location>
        <begin position="1650"/>
        <end position="1672"/>
    </location>
</feature>
<feature type="compositionally biased region" description="Polar residues" evidence="13">
    <location>
        <begin position="1042"/>
        <end position="1058"/>
    </location>
</feature>
<evidence type="ECO:0000259" key="17">
    <source>
        <dbReference type="PROSITE" id="PS50261"/>
    </source>
</evidence>
<dbReference type="PANTHER" id="PTHR48071">
    <property type="entry name" value="SRCR DOMAIN-CONTAINING PROTEIN"/>
    <property type="match status" value="1"/>
</dbReference>
<dbReference type="Pfam" id="PF00530">
    <property type="entry name" value="SRCR"/>
    <property type="match status" value="8"/>
</dbReference>
<feature type="domain" description="GAIN-B" evidence="16">
    <location>
        <begin position="1297"/>
        <end position="1447"/>
    </location>
</feature>
<dbReference type="GO" id="GO:0004930">
    <property type="term" value="F:G protein-coupled receptor activity"/>
    <property type="evidence" value="ECO:0007669"/>
    <property type="project" value="InterPro"/>
</dbReference>
<accession>A0A914A3W3</accession>
<dbReference type="PRINTS" id="PR00258">
    <property type="entry name" value="SPERACTRCPTR"/>
</dbReference>
<evidence type="ECO:0000256" key="15">
    <source>
        <dbReference type="SAM" id="SignalP"/>
    </source>
</evidence>
<feature type="domain" description="G-protein coupled receptors family 2 profile 2" evidence="17">
    <location>
        <begin position="1457"/>
        <end position="1692"/>
    </location>
</feature>
<feature type="domain" description="SRCR" evidence="18">
    <location>
        <begin position="808"/>
        <end position="908"/>
    </location>
</feature>
<dbReference type="SMART" id="SM00202">
    <property type="entry name" value="SR"/>
    <property type="match status" value="8"/>
</dbReference>
<dbReference type="InterPro" id="IPR057244">
    <property type="entry name" value="GAIN_B"/>
</dbReference>
<dbReference type="PROSITE" id="PS50287">
    <property type="entry name" value="SRCR_2"/>
    <property type="match status" value="8"/>
</dbReference>
<dbReference type="InterPro" id="IPR036772">
    <property type="entry name" value="SRCR-like_dom_sf"/>
</dbReference>
<feature type="disulfide bond" evidence="12">
    <location>
        <begin position="726"/>
        <end position="790"/>
    </location>
</feature>
<feature type="disulfide bond" evidence="12">
    <location>
        <begin position="770"/>
        <end position="780"/>
    </location>
</feature>
<dbReference type="SMART" id="SM00303">
    <property type="entry name" value="GPS"/>
    <property type="match status" value="1"/>
</dbReference>
<dbReference type="PROSITE" id="PS50261">
    <property type="entry name" value="G_PROTEIN_RECEP_F2_4"/>
    <property type="match status" value="1"/>
</dbReference>
<dbReference type="InterPro" id="IPR046338">
    <property type="entry name" value="GAIN_dom_sf"/>
</dbReference>
<evidence type="ECO:0000313" key="20">
    <source>
        <dbReference type="Proteomes" id="UP000887568"/>
    </source>
</evidence>
<dbReference type="InterPro" id="IPR000203">
    <property type="entry name" value="GPS"/>
</dbReference>
<dbReference type="OMA" id="VICSTEH"/>
<feature type="disulfide bond" evidence="12">
    <location>
        <begin position="118"/>
        <end position="128"/>
    </location>
</feature>
<feature type="compositionally biased region" description="Basic and acidic residues" evidence="13">
    <location>
        <begin position="1750"/>
        <end position="1762"/>
    </location>
</feature>
<dbReference type="InterPro" id="IPR000832">
    <property type="entry name" value="GPCR_2_secretin-like"/>
</dbReference>
<keyword evidence="8 14" id="KW-1133">Transmembrane helix</keyword>
<feature type="domain" description="SRCR" evidence="18">
    <location>
        <begin position="271"/>
        <end position="375"/>
    </location>
</feature>
<feature type="transmembrane region" description="Helical" evidence="14">
    <location>
        <begin position="1459"/>
        <end position="1481"/>
    </location>
</feature>
<dbReference type="InterPro" id="IPR001190">
    <property type="entry name" value="SRCR"/>
</dbReference>
<feature type="disulfide bond" evidence="12">
    <location>
        <begin position="877"/>
        <end position="887"/>
    </location>
</feature>
<evidence type="ECO:0000256" key="6">
    <source>
        <dbReference type="ARBA" id="ARBA00022729"/>
    </source>
</evidence>
<dbReference type="OrthoDB" id="10037534at2759"/>
<feature type="domain" description="SRCR" evidence="18">
    <location>
        <begin position="382"/>
        <end position="483"/>
    </location>
</feature>
<keyword evidence="20" id="KW-1185">Reference proteome</keyword>
<dbReference type="Pfam" id="PF01825">
    <property type="entry name" value="GPS"/>
    <property type="match status" value="1"/>
</dbReference>
<dbReference type="Pfam" id="PF00002">
    <property type="entry name" value="7tm_2"/>
    <property type="match status" value="1"/>
</dbReference>
<evidence type="ECO:0000259" key="16">
    <source>
        <dbReference type="PROSITE" id="PS50221"/>
    </source>
</evidence>
<dbReference type="GO" id="GO:0005576">
    <property type="term" value="C:extracellular region"/>
    <property type="evidence" value="ECO:0007669"/>
    <property type="project" value="UniProtKB-SubCell"/>
</dbReference>
<dbReference type="PANTHER" id="PTHR48071:SF18">
    <property type="entry name" value="DELETED IN MALIGNANT BRAIN TUMORS 1 PROTEIN-RELATED"/>
    <property type="match status" value="1"/>
</dbReference>
<keyword evidence="9 14" id="KW-0472">Membrane</keyword>
<dbReference type="GeneID" id="119729666"/>
<evidence type="ECO:0000256" key="12">
    <source>
        <dbReference type="PROSITE-ProRule" id="PRU00196"/>
    </source>
</evidence>
<feature type="transmembrane region" description="Helical" evidence="14">
    <location>
        <begin position="1493"/>
        <end position="1512"/>
    </location>
</feature>
<keyword evidence="5 14" id="KW-0812">Transmembrane</keyword>
<feature type="transmembrane region" description="Helical" evidence="14">
    <location>
        <begin position="1563"/>
        <end position="1586"/>
    </location>
</feature>
<evidence type="ECO:0000256" key="7">
    <source>
        <dbReference type="ARBA" id="ARBA00022737"/>
    </source>
</evidence>
<feature type="disulfide bond" evidence="12">
    <location>
        <begin position="343"/>
        <end position="353"/>
    </location>
</feature>
<feature type="disulfide bond" evidence="12">
    <location>
        <begin position="557"/>
        <end position="567"/>
    </location>
</feature>
<dbReference type="Gene3D" id="2.60.220.50">
    <property type="match status" value="1"/>
</dbReference>
<evidence type="ECO:0000256" key="1">
    <source>
        <dbReference type="ARBA" id="ARBA00004141"/>
    </source>
</evidence>
<organism evidence="19 20">
    <name type="scientific">Patiria miniata</name>
    <name type="common">Bat star</name>
    <name type="synonym">Asterina miniata</name>
    <dbReference type="NCBI Taxonomy" id="46514"/>
    <lineage>
        <taxon>Eukaryota</taxon>
        <taxon>Metazoa</taxon>
        <taxon>Echinodermata</taxon>
        <taxon>Eleutherozoa</taxon>
        <taxon>Asterozoa</taxon>
        <taxon>Asteroidea</taxon>
        <taxon>Valvatacea</taxon>
        <taxon>Valvatida</taxon>
        <taxon>Asterinidae</taxon>
        <taxon>Patiria</taxon>
    </lineage>
</organism>
<feature type="region of interest" description="Disordered" evidence="13">
    <location>
        <begin position="1038"/>
        <end position="1058"/>
    </location>
</feature>
<evidence type="ECO:0000313" key="19">
    <source>
        <dbReference type="EnsemblMetazoa" id="XP_038058259.1"/>
    </source>
</evidence>
<keyword evidence="11" id="KW-0325">Glycoprotein</keyword>
<feature type="domain" description="SRCR" evidence="18">
    <location>
        <begin position="490"/>
        <end position="585"/>
    </location>
</feature>
<sequence length="1803" mass="195893">MTSAMAEDDGERHSYGGHSHKMVLMMMLFLAAGGLQANAQVSPQDEYPVRLVGGVSETEGRVEILFNGEWGTVCDEGWDYADASVVCRQLGLYGPNTSIQAAFFGEGTGHVLMAHVGCHGNESHLSDCAFTGWGFDSCQHNRDASVSCQIAEEFPVRLAGGSTERDGQVEVYYRDQWQAMLVGKWKASVGSVICRELGYHGPNMSYTEGPASGGLIGPGYVYLDDMSCDGSEEKLNDCTIWSIGGPGVTGLIYQTVVRVSCQTEDEDFLSVRLVEGLDSSQGSLEVYFDGHWGVIRETSWDDAGTGVVCRQLGFDGPNVTLYSTSFFGRANLRDPAFFSIFRCRGDEAMVSDCPRTTGSGDLPSYQSLTVGIICQAVADHPVRLVGEYNSTNAGLVEMFFHGHWVAVQLKDGSESAFASVICRQLGLFGPNMSTISHSAFSTHRRTYTYGMRGVACNGTESRLVDCTFEGWANMYRGVGVVCQAVDDHPVRLTGGSSSTEGKVEVFMNGQWGAVCADGWDTSHASVVCRQLGFHGPNTSLHYPKEEDQLQYLTSVTCQGQEERLVDCDFKGWGAYCTTLAAVKCQTDEEYPIRLADGSSSSEGRVEVFFNGQWGTICDTNWDDAAASVVCRQLGFPGPSLGVRQALFGRGDGPKYLKNVDCEGHEEQLTDCSFEGWAIYPYLCSRVLDAGVICQADEDFPVRLVDGPTLTSGRVELFFHGQWGTVCDSRWDDLDAAVVCRQLGFNGSSIAVSGSFFGQGQGPAFLSHVDCSGNESRLSDCIHVGLGSSYCSHRVDAGVICQADDSFHVRLADGPSHNVGRVEIYFNDQWGTVCRRDWDAKDATVVCNQLGFHGTGRPVYASIFGRGNGPYIMNEVDCDGTERRLADCRFSGWGKNKQSCDDTVGVVCSDLFGSTCPPPETFIDHVDGQFTIRKYVIKDMSTASDASWTEPVLVNMPENYVNSTTCTYADGRLPPGPCRSGGSFNITRPFLVREETKHKVEYRITDLDESVTYSCIFYISVAVVARPILINIPVFRDDDDQQESPSTSIPEPTTASNQGSSYCHVYQHYDPVNGFLTWPFTRAGEQAESSQRCPPGSDRAGMPKGIVNCSSPDLHGNDARWEAPVMVSCNDNTSEEEVNYYNEGLLYEQVSQAEIMLGQIGNNDEFLARQLDEVVDILDNITSLGSGDLQVTEAVIGAVDSIMNAIRGKEVLDQAHGKNLAILIQSINQQVSSSLRQGGEISIQKNSIHVKAISAPPSVFQDRLSFVSETTGDSGQQGLPLEGGNSTLVGSEVKVYQGSSEIPSDGRVKAVISLPANLEELMQGFASPRINVTFIIYADDTMFPSSLVKASQSENQSAISVAGPVVSLAVEGITLVNLTEPIAIEFKTSAASISDRATCVFWDFTLENGVGDWSSAGCEFQGVTNGRYTCQCDHATNFAVLVRQGDSAYEVEVIGHSHNLFNQISCIGSAGTYLIIIVVYLTVTKLRVNKSGQIFLQFVFSLLMLYAVFFAGAYNARSSSIRCVAVSALLHFLPLTTVMWTAVEARFVYTRTLKISSTESSLDVVLASLVAWGIPFVMTGTAVALAVDQYNNEDYCIVAPSLLLYFGLLQPIGLILIHNFITFAMAMCNLSKPQDEEQPIPSSSSSVTKQLLADVIICTLLAVAILSGFMSVHDHINSQIYSVVFLASSCLLVCTIGAALYLKTKDAAPRRDEVLGLQDISDFQEESQISSQKTTTDDATTSCGAKLEKEDEFTVKKDEDDPGKVAFEPNETKSISNEANEIEVESLDDPNSDMNGTVPTEDID</sequence>
<keyword evidence="10 12" id="KW-1015">Disulfide bond</keyword>
<feature type="disulfide bond" evidence="12">
    <location>
        <begin position="846"/>
        <end position="907"/>
    </location>
</feature>
<evidence type="ECO:0008006" key="21">
    <source>
        <dbReference type="Google" id="ProtNLM"/>
    </source>
</evidence>
<evidence type="ECO:0000256" key="13">
    <source>
        <dbReference type="SAM" id="MobiDB-lite"/>
    </source>
</evidence>
<evidence type="ECO:0000256" key="3">
    <source>
        <dbReference type="ARBA" id="ARBA00004613"/>
    </source>
</evidence>
<feature type="compositionally biased region" description="Acidic residues" evidence="13">
    <location>
        <begin position="1779"/>
        <end position="1790"/>
    </location>
</feature>
<evidence type="ECO:0000256" key="4">
    <source>
        <dbReference type="ARBA" id="ARBA00022525"/>
    </source>
</evidence>
<feature type="disulfide bond" evidence="12">
    <location>
        <begin position="74"/>
        <end position="138"/>
    </location>
</feature>
<feature type="domain" description="SRCR" evidence="18">
    <location>
        <begin position="701"/>
        <end position="801"/>
    </location>
</feature>
<keyword evidence="6 15" id="KW-0732">Signal</keyword>
<protein>
    <recommendedName>
        <fullName evidence="21">Deleted in malignant brain tumors 1 protein-like</fullName>
    </recommendedName>
</protein>
<dbReference type="GO" id="GO:0016020">
    <property type="term" value="C:membrane"/>
    <property type="evidence" value="ECO:0007669"/>
    <property type="project" value="UniProtKB-SubCell"/>
</dbReference>
<evidence type="ECO:0000259" key="18">
    <source>
        <dbReference type="PROSITE" id="PS50287"/>
    </source>
</evidence>
<dbReference type="RefSeq" id="XP_038058259.1">
    <property type="nucleotide sequence ID" value="XM_038202331.1"/>
</dbReference>
<dbReference type="FunFam" id="3.10.250.10:FF:000006">
    <property type="entry name" value="neurotrypsin isoform X2"/>
    <property type="match status" value="2"/>
</dbReference>
<dbReference type="Proteomes" id="UP000887568">
    <property type="component" value="Unplaced"/>
</dbReference>
<dbReference type="FunFam" id="3.10.250.10:FF:000016">
    <property type="entry name" value="Scavenger receptor cysteine-rich protein type 12"/>
    <property type="match status" value="1"/>
</dbReference>
<evidence type="ECO:0000256" key="2">
    <source>
        <dbReference type="ARBA" id="ARBA00004167"/>
    </source>
</evidence>
<evidence type="ECO:0000256" key="9">
    <source>
        <dbReference type="ARBA" id="ARBA00023136"/>
    </source>
</evidence>
<evidence type="ECO:0000256" key="10">
    <source>
        <dbReference type="ARBA" id="ARBA00023157"/>
    </source>
</evidence>
<feature type="disulfide bond" evidence="12">
    <location>
        <begin position="87"/>
        <end position="148"/>
    </location>
</feature>
<dbReference type="SUPFAM" id="SSF56487">
    <property type="entry name" value="SRCR-like"/>
    <property type="match status" value="8"/>
</dbReference>
<feature type="domain" description="SRCR" evidence="18">
    <location>
        <begin position="156"/>
        <end position="262"/>
    </location>
</feature>
<feature type="domain" description="SRCR" evidence="18">
    <location>
        <begin position="49"/>
        <end position="149"/>
    </location>
</feature>
<dbReference type="Gene3D" id="1.20.1070.10">
    <property type="entry name" value="Rhodopsin 7-helix transmembrane proteins"/>
    <property type="match status" value="1"/>
</dbReference>
<keyword evidence="4" id="KW-0964">Secreted</keyword>
<evidence type="ECO:0000256" key="5">
    <source>
        <dbReference type="ARBA" id="ARBA00022692"/>
    </source>
</evidence>
<dbReference type="InterPro" id="IPR017981">
    <property type="entry name" value="GPCR_2-like_7TM"/>
</dbReference>
<feature type="disulfide bond" evidence="12">
    <location>
        <begin position="456"/>
        <end position="466"/>
    </location>
</feature>
<keyword evidence="7" id="KW-0677">Repeat</keyword>
<feature type="domain" description="SRCR" evidence="18">
    <location>
        <begin position="592"/>
        <end position="694"/>
    </location>
</feature>
<feature type="chain" id="PRO_5036952216" description="Deleted in malignant brain tumors 1 protein-like" evidence="15">
    <location>
        <begin position="40"/>
        <end position="1803"/>
    </location>
</feature>
<name>A0A914A3W3_PATMI</name>
<proteinExistence type="predicted"/>
<feature type="disulfide bond" evidence="12">
    <location>
        <begin position="228"/>
        <end position="238"/>
    </location>
</feature>
<dbReference type="EnsemblMetazoa" id="XM_038202331.1">
    <property type="protein sequence ID" value="XP_038058259.1"/>
    <property type="gene ID" value="LOC119729666"/>
</dbReference>
<evidence type="ECO:0000256" key="8">
    <source>
        <dbReference type="ARBA" id="ARBA00022989"/>
    </source>
</evidence>
<comment type="subcellular location">
    <subcellularLocation>
        <location evidence="1">Membrane</location>
        <topology evidence="1">Multi-pass membrane protein</topology>
    </subcellularLocation>
    <subcellularLocation>
        <location evidence="2">Membrane</location>
        <topology evidence="2">Single-pass membrane protein</topology>
    </subcellularLocation>
    <subcellularLocation>
        <location evidence="3">Secreted</location>
    </subcellularLocation>
</comment>
<feature type="disulfide bond" evidence="12">
    <location>
        <begin position="739"/>
        <end position="800"/>
    </location>
</feature>
<evidence type="ECO:0000256" key="14">
    <source>
        <dbReference type="SAM" id="Phobius"/>
    </source>
</evidence>
<feature type="signal peptide" evidence="15">
    <location>
        <begin position="1"/>
        <end position="39"/>
    </location>
</feature>
<evidence type="ECO:0000256" key="11">
    <source>
        <dbReference type="ARBA" id="ARBA00023180"/>
    </source>
</evidence>
<dbReference type="FunFam" id="3.10.250.10:FF:000005">
    <property type="entry name" value="Neurotrypsin isoform A"/>
    <property type="match status" value="2"/>
</dbReference>
<dbReference type="PROSITE" id="PS50221">
    <property type="entry name" value="GAIN_B"/>
    <property type="match status" value="1"/>
</dbReference>
<feature type="region of interest" description="Disordered" evidence="13">
    <location>
        <begin position="1750"/>
        <end position="1803"/>
    </location>
</feature>
<dbReference type="GO" id="GO:0007166">
    <property type="term" value="P:cell surface receptor signaling pathway"/>
    <property type="evidence" value="ECO:0007669"/>
    <property type="project" value="InterPro"/>
</dbReference>
<feature type="transmembrane region" description="Helical" evidence="14">
    <location>
        <begin position="1518"/>
        <end position="1542"/>
    </location>
</feature>
<feature type="transmembrane region" description="Helical" evidence="14">
    <location>
        <begin position="1678"/>
        <end position="1701"/>
    </location>
</feature>
<dbReference type="PROSITE" id="PS00420">
    <property type="entry name" value="SRCR_1"/>
    <property type="match status" value="4"/>
</dbReference>
<dbReference type="Gene3D" id="3.10.250.10">
    <property type="entry name" value="SRCR-like domain"/>
    <property type="match status" value="8"/>
</dbReference>
<comment type="caution">
    <text evidence="12">Lacks conserved residue(s) required for the propagation of feature annotation.</text>
</comment>
<reference evidence="19" key="1">
    <citation type="submission" date="2022-11" db="UniProtKB">
        <authorList>
            <consortium name="EnsemblMetazoa"/>
        </authorList>
    </citation>
    <scope>IDENTIFICATION</scope>
</reference>
<feature type="transmembrane region" description="Helical" evidence="14">
    <location>
        <begin position="1601"/>
        <end position="1629"/>
    </location>
</feature>
<feature type="disulfide bond" evidence="12">
    <location>
        <begin position="661"/>
        <end position="671"/>
    </location>
</feature>